<evidence type="ECO:0000256" key="6">
    <source>
        <dbReference type="ARBA" id="ARBA00022917"/>
    </source>
</evidence>
<dbReference type="PANTHER" id="PTHR30075:SF2">
    <property type="entry name" value="GLYCINE--TRNA LIGASE, CHLOROPLASTIC_MITOCHONDRIAL 2"/>
    <property type="match status" value="1"/>
</dbReference>
<dbReference type="HAMAP" id="MF_00254">
    <property type="entry name" value="Gly_tRNA_synth_alpha"/>
    <property type="match status" value="1"/>
</dbReference>
<gene>
    <name evidence="9" type="primary">glyQ</name>
    <name evidence="10" type="ORF">BFW38_15705</name>
</gene>
<dbReference type="EMBL" id="MDTQ01000001">
    <property type="protein sequence ID" value="ODC04759.1"/>
    <property type="molecule type" value="Genomic_DNA"/>
</dbReference>
<dbReference type="FunFam" id="3.30.930.10:FF:000006">
    <property type="entry name" value="Glycine--tRNA ligase alpha subunit"/>
    <property type="match status" value="1"/>
</dbReference>
<comment type="caution">
    <text evidence="10">The sequence shown here is derived from an EMBL/GenBank/DDBJ whole genome shotgun (WGS) entry which is preliminary data.</text>
</comment>
<evidence type="ECO:0000256" key="8">
    <source>
        <dbReference type="ARBA" id="ARBA00047937"/>
    </source>
</evidence>
<dbReference type="PROSITE" id="PS50861">
    <property type="entry name" value="AA_TRNA_LIGASE_II_GLYAB"/>
    <property type="match status" value="1"/>
</dbReference>
<evidence type="ECO:0000256" key="2">
    <source>
        <dbReference type="ARBA" id="ARBA00011209"/>
    </source>
</evidence>
<proteinExistence type="inferred from homology"/>
<keyword evidence="9" id="KW-0963">Cytoplasm</keyword>
<name>A0A1E2VCN5_9GAMM</name>
<evidence type="ECO:0000313" key="10">
    <source>
        <dbReference type="EMBL" id="ODC04759.1"/>
    </source>
</evidence>
<protein>
    <recommendedName>
        <fullName evidence="9">Glycine--tRNA ligase alpha subunit</fullName>
        <ecNumber evidence="9">6.1.1.14</ecNumber>
    </recommendedName>
    <alternativeName>
        <fullName evidence="9">Glycyl-tRNA synthetase alpha subunit</fullName>
        <shortName evidence="9">GlyRS</shortName>
    </alternativeName>
</protein>
<dbReference type="CDD" id="cd00733">
    <property type="entry name" value="GlyRS_alpha_core"/>
    <property type="match status" value="1"/>
</dbReference>
<organism evidence="10 11">
    <name type="scientific">Terasakiispira papahanaumokuakeensis</name>
    <dbReference type="NCBI Taxonomy" id="197479"/>
    <lineage>
        <taxon>Bacteria</taxon>
        <taxon>Pseudomonadati</taxon>
        <taxon>Pseudomonadota</taxon>
        <taxon>Gammaproteobacteria</taxon>
        <taxon>Oceanospirillales</taxon>
        <taxon>Terasakiispira</taxon>
    </lineage>
</organism>
<dbReference type="SUPFAM" id="SSF55681">
    <property type="entry name" value="Class II aaRS and biotin synthetases"/>
    <property type="match status" value="1"/>
</dbReference>
<dbReference type="GO" id="GO:0006426">
    <property type="term" value="P:glycyl-tRNA aminoacylation"/>
    <property type="evidence" value="ECO:0007669"/>
    <property type="project" value="UniProtKB-UniRule"/>
</dbReference>
<accession>A0A1E2VCN5</accession>
<dbReference type="InterPro" id="IPR045864">
    <property type="entry name" value="aa-tRNA-synth_II/BPL/LPL"/>
</dbReference>
<comment type="subunit">
    <text evidence="2 9">Tetramer of two alpha and two beta subunits.</text>
</comment>
<keyword evidence="3 9" id="KW-0436">Ligase</keyword>
<dbReference type="GO" id="GO:0004820">
    <property type="term" value="F:glycine-tRNA ligase activity"/>
    <property type="evidence" value="ECO:0007669"/>
    <property type="project" value="UniProtKB-UniRule"/>
</dbReference>
<dbReference type="Pfam" id="PF02091">
    <property type="entry name" value="tRNA-synt_2e"/>
    <property type="match status" value="1"/>
</dbReference>
<dbReference type="STRING" id="197479.BFW38_15705"/>
<keyword evidence="11" id="KW-1185">Reference proteome</keyword>
<dbReference type="Gene3D" id="3.30.930.10">
    <property type="entry name" value="Bira Bifunctional Protein, Domain 2"/>
    <property type="match status" value="1"/>
</dbReference>
<evidence type="ECO:0000256" key="9">
    <source>
        <dbReference type="HAMAP-Rule" id="MF_00254"/>
    </source>
</evidence>
<keyword evidence="6 9" id="KW-0648">Protein biosynthesis</keyword>
<dbReference type="Proteomes" id="UP000094291">
    <property type="component" value="Unassembled WGS sequence"/>
</dbReference>
<evidence type="ECO:0000256" key="3">
    <source>
        <dbReference type="ARBA" id="ARBA00022598"/>
    </source>
</evidence>
<dbReference type="InterPro" id="IPR006194">
    <property type="entry name" value="Gly-tRNA-synth_heterodimer"/>
</dbReference>
<dbReference type="NCBIfam" id="TIGR00388">
    <property type="entry name" value="glyQ"/>
    <property type="match status" value="1"/>
</dbReference>
<dbReference type="AlphaFoldDB" id="A0A1E2VCN5"/>
<evidence type="ECO:0000256" key="5">
    <source>
        <dbReference type="ARBA" id="ARBA00022840"/>
    </source>
</evidence>
<dbReference type="Gene3D" id="1.20.58.180">
    <property type="entry name" value="Class II aaRS and biotin synthetases, domain 2"/>
    <property type="match status" value="1"/>
</dbReference>
<evidence type="ECO:0000313" key="11">
    <source>
        <dbReference type="Proteomes" id="UP000094291"/>
    </source>
</evidence>
<keyword evidence="4 9" id="KW-0547">Nucleotide-binding</keyword>
<evidence type="ECO:0000256" key="4">
    <source>
        <dbReference type="ARBA" id="ARBA00022741"/>
    </source>
</evidence>
<comment type="subcellular location">
    <subcellularLocation>
        <location evidence="9">Cytoplasm</location>
    </subcellularLocation>
</comment>
<dbReference type="PANTHER" id="PTHR30075">
    <property type="entry name" value="GLYCYL-TRNA SYNTHETASE"/>
    <property type="match status" value="1"/>
</dbReference>
<keyword evidence="5 9" id="KW-0067">ATP-binding</keyword>
<dbReference type="NCBIfam" id="NF006827">
    <property type="entry name" value="PRK09348.1"/>
    <property type="match status" value="1"/>
</dbReference>
<dbReference type="GO" id="GO:0005829">
    <property type="term" value="C:cytosol"/>
    <property type="evidence" value="ECO:0007669"/>
    <property type="project" value="TreeGrafter"/>
</dbReference>
<evidence type="ECO:0000256" key="1">
    <source>
        <dbReference type="ARBA" id="ARBA00008226"/>
    </source>
</evidence>
<dbReference type="EC" id="6.1.1.14" evidence="9"/>
<dbReference type="GO" id="GO:0005524">
    <property type="term" value="F:ATP binding"/>
    <property type="evidence" value="ECO:0007669"/>
    <property type="project" value="UniProtKB-UniRule"/>
</dbReference>
<dbReference type="InterPro" id="IPR002310">
    <property type="entry name" value="Gly-tRNA_ligase_asu"/>
</dbReference>
<dbReference type="PRINTS" id="PR01044">
    <property type="entry name" value="TRNASYNTHGA"/>
</dbReference>
<dbReference type="RefSeq" id="WP_068999743.1">
    <property type="nucleotide sequence ID" value="NZ_MDTQ01000001.1"/>
</dbReference>
<comment type="catalytic activity">
    <reaction evidence="8 9">
        <text>tRNA(Gly) + glycine + ATP = glycyl-tRNA(Gly) + AMP + diphosphate</text>
        <dbReference type="Rhea" id="RHEA:16013"/>
        <dbReference type="Rhea" id="RHEA-COMP:9664"/>
        <dbReference type="Rhea" id="RHEA-COMP:9683"/>
        <dbReference type="ChEBI" id="CHEBI:30616"/>
        <dbReference type="ChEBI" id="CHEBI:33019"/>
        <dbReference type="ChEBI" id="CHEBI:57305"/>
        <dbReference type="ChEBI" id="CHEBI:78442"/>
        <dbReference type="ChEBI" id="CHEBI:78522"/>
        <dbReference type="ChEBI" id="CHEBI:456215"/>
        <dbReference type="EC" id="6.1.1.14"/>
    </reaction>
</comment>
<sequence length="319" mass="36645">MTQSTPDVSTFQGLILALQQYWAEQGCVVLQPLDMEVGAGTFHTATFLRAIGPETWNSAYVQPSRRPTDGRYGENPNRLQHYYQFQVVMKPSPADIQERYLGSLKTMGLDPLIHDIRFVEDNWESPTLGAWGLGWEVWLNGMEVTQFTYFQQAGGIECYPVTGEITYGLERIAMYLQDVDSVYDLVWTRDPQGNIVTYGDVFLQNEREQSAYNFEHADVPFLFTLFDHCETECQKLLDVKLPLPAYEQVLKASHTFNLLDARHAISVTERQRYILRVRTMARGVAQAYYDARKALGFPLAPESLRQEFLADQETEQERN</sequence>
<comment type="similarity">
    <text evidence="1 9">Belongs to the class-II aminoacyl-tRNA synthetase family.</text>
</comment>
<reference evidence="10 11" key="1">
    <citation type="submission" date="2016-08" db="EMBL/GenBank/DDBJ databases">
        <authorList>
            <person name="Seilhamer J.J."/>
        </authorList>
    </citation>
    <scope>NUCLEOTIDE SEQUENCE [LARGE SCALE GENOMIC DNA]</scope>
    <source>
        <strain evidence="10 11">PH27A</strain>
    </source>
</reference>
<evidence type="ECO:0000256" key="7">
    <source>
        <dbReference type="ARBA" id="ARBA00023146"/>
    </source>
</evidence>
<keyword evidence="7 9" id="KW-0030">Aminoacyl-tRNA synthetase</keyword>